<organism evidence="4 5">
    <name type="scientific">Cladorrhinum samala</name>
    <dbReference type="NCBI Taxonomy" id="585594"/>
    <lineage>
        <taxon>Eukaryota</taxon>
        <taxon>Fungi</taxon>
        <taxon>Dikarya</taxon>
        <taxon>Ascomycota</taxon>
        <taxon>Pezizomycotina</taxon>
        <taxon>Sordariomycetes</taxon>
        <taxon>Sordariomycetidae</taxon>
        <taxon>Sordariales</taxon>
        <taxon>Podosporaceae</taxon>
        <taxon>Cladorrhinum</taxon>
    </lineage>
</organism>
<evidence type="ECO:0000256" key="1">
    <source>
        <dbReference type="ARBA" id="ARBA00023242"/>
    </source>
</evidence>
<reference evidence="4" key="2">
    <citation type="submission" date="2023-06" db="EMBL/GenBank/DDBJ databases">
        <authorList>
            <consortium name="Lawrence Berkeley National Laboratory"/>
            <person name="Mondo S.J."/>
            <person name="Hensen N."/>
            <person name="Bonometti L."/>
            <person name="Westerberg I."/>
            <person name="Brannstrom I.O."/>
            <person name="Guillou S."/>
            <person name="Cros-Aarteil S."/>
            <person name="Calhoun S."/>
            <person name="Haridas S."/>
            <person name="Kuo A."/>
            <person name="Pangilinan J."/>
            <person name="Riley R."/>
            <person name="Labutti K."/>
            <person name="Andreopoulos B."/>
            <person name="Lipzen A."/>
            <person name="Chen C."/>
            <person name="Yanf M."/>
            <person name="Daum C."/>
            <person name="Ng V."/>
            <person name="Clum A."/>
            <person name="Steindorff A."/>
            <person name="Ohm R."/>
            <person name="Martin F."/>
            <person name="Silar P."/>
            <person name="Natvig D."/>
            <person name="Lalanne C."/>
            <person name="Gautier V."/>
            <person name="Ament-Velasquez S.L."/>
            <person name="Kruys A."/>
            <person name="Hutchinson M.I."/>
            <person name="Powell A.J."/>
            <person name="Barry K."/>
            <person name="Miller A.N."/>
            <person name="Grigoriev I.V."/>
            <person name="Debuchy R."/>
            <person name="Gladieux P."/>
            <person name="Thoren M.H."/>
            <person name="Johannesson H."/>
        </authorList>
    </citation>
    <scope>NUCLEOTIDE SEQUENCE</scope>
    <source>
        <strain evidence="4">PSN324</strain>
    </source>
</reference>
<dbReference type="PANTHER" id="PTHR47657">
    <property type="entry name" value="STEROL REGULATORY ELEMENT-BINDING PROTEIN ECM22"/>
    <property type="match status" value="1"/>
</dbReference>
<dbReference type="Gene3D" id="4.10.240.10">
    <property type="entry name" value="Zn(2)-C6 fungal-type DNA-binding domain"/>
    <property type="match status" value="1"/>
</dbReference>
<feature type="region of interest" description="Disordered" evidence="2">
    <location>
        <begin position="1"/>
        <end position="112"/>
    </location>
</feature>
<reference evidence="4" key="1">
    <citation type="journal article" date="2023" name="Mol. Phylogenet. Evol.">
        <title>Genome-scale phylogeny and comparative genomics of the fungal order Sordariales.</title>
        <authorList>
            <person name="Hensen N."/>
            <person name="Bonometti L."/>
            <person name="Westerberg I."/>
            <person name="Brannstrom I.O."/>
            <person name="Guillou S."/>
            <person name="Cros-Aarteil S."/>
            <person name="Calhoun S."/>
            <person name="Haridas S."/>
            <person name="Kuo A."/>
            <person name="Mondo S."/>
            <person name="Pangilinan J."/>
            <person name="Riley R."/>
            <person name="LaButti K."/>
            <person name="Andreopoulos B."/>
            <person name="Lipzen A."/>
            <person name="Chen C."/>
            <person name="Yan M."/>
            <person name="Daum C."/>
            <person name="Ng V."/>
            <person name="Clum A."/>
            <person name="Steindorff A."/>
            <person name="Ohm R.A."/>
            <person name="Martin F."/>
            <person name="Silar P."/>
            <person name="Natvig D.O."/>
            <person name="Lalanne C."/>
            <person name="Gautier V."/>
            <person name="Ament-Velasquez S.L."/>
            <person name="Kruys A."/>
            <person name="Hutchinson M.I."/>
            <person name="Powell A.J."/>
            <person name="Barry K."/>
            <person name="Miller A.N."/>
            <person name="Grigoriev I.V."/>
            <person name="Debuchy R."/>
            <person name="Gladieux P."/>
            <person name="Hiltunen Thoren M."/>
            <person name="Johannesson H."/>
        </authorList>
    </citation>
    <scope>NUCLEOTIDE SEQUENCE</scope>
    <source>
        <strain evidence="4">PSN324</strain>
    </source>
</reference>
<keyword evidence="1" id="KW-0539">Nucleus</keyword>
<dbReference type="InterPro" id="IPR052400">
    <property type="entry name" value="Zn2-C6_fungal_TF"/>
</dbReference>
<dbReference type="GO" id="GO:0000981">
    <property type="term" value="F:DNA-binding transcription factor activity, RNA polymerase II-specific"/>
    <property type="evidence" value="ECO:0007669"/>
    <property type="project" value="InterPro"/>
</dbReference>
<dbReference type="PROSITE" id="PS50048">
    <property type="entry name" value="ZN2_CY6_FUNGAL_2"/>
    <property type="match status" value="1"/>
</dbReference>
<evidence type="ECO:0000259" key="3">
    <source>
        <dbReference type="PROSITE" id="PS50048"/>
    </source>
</evidence>
<dbReference type="PROSITE" id="PS00463">
    <property type="entry name" value="ZN2_CY6_FUNGAL_1"/>
    <property type="match status" value="1"/>
</dbReference>
<protein>
    <recommendedName>
        <fullName evidence="3">Zn(2)-C6 fungal-type domain-containing protein</fullName>
    </recommendedName>
</protein>
<dbReference type="CDD" id="cd00067">
    <property type="entry name" value="GAL4"/>
    <property type="match status" value="1"/>
</dbReference>
<evidence type="ECO:0000313" key="4">
    <source>
        <dbReference type="EMBL" id="KAK4461590.1"/>
    </source>
</evidence>
<feature type="compositionally biased region" description="Low complexity" evidence="2">
    <location>
        <begin position="99"/>
        <end position="109"/>
    </location>
</feature>
<keyword evidence="5" id="KW-1185">Reference proteome</keyword>
<dbReference type="InterPro" id="IPR021858">
    <property type="entry name" value="Fun_TF"/>
</dbReference>
<feature type="compositionally biased region" description="Pro residues" evidence="2">
    <location>
        <begin position="88"/>
        <end position="98"/>
    </location>
</feature>
<evidence type="ECO:0000313" key="5">
    <source>
        <dbReference type="Proteomes" id="UP001321749"/>
    </source>
</evidence>
<feature type="domain" description="Zn(2)-C6 fungal-type" evidence="3">
    <location>
        <begin position="159"/>
        <end position="189"/>
    </location>
</feature>
<comment type="caution">
    <text evidence="4">The sequence shown here is derived from an EMBL/GenBank/DDBJ whole genome shotgun (WGS) entry which is preliminary data.</text>
</comment>
<dbReference type="Pfam" id="PF00172">
    <property type="entry name" value="Zn_clus"/>
    <property type="match status" value="1"/>
</dbReference>
<dbReference type="InterPro" id="IPR001138">
    <property type="entry name" value="Zn2Cys6_DnaBD"/>
</dbReference>
<dbReference type="SMART" id="SM00066">
    <property type="entry name" value="GAL4"/>
    <property type="match status" value="1"/>
</dbReference>
<feature type="region of interest" description="Disordered" evidence="2">
    <location>
        <begin position="125"/>
        <end position="157"/>
    </location>
</feature>
<dbReference type="Proteomes" id="UP001321749">
    <property type="component" value="Unassembled WGS sequence"/>
</dbReference>
<dbReference type="EMBL" id="MU864988">
    <property type="protein sequence ID" value="KAK4461590.1"/>
    <property type="molecule type" value="Genomic_DNA"/>
</dbReference>
<dbReference type="SUPFAM" id="SSF57701">
    <property type="entry name" value="Zn2/Cys6 DNA-binding domain"/>
    <property type="match status" value="1"/>
</dbReference>
<dbReference type="InterPro" id="IPR036864">
    <property type="entry name" value="Zn2-C6_fun-type_DNA-bd_sf"/>
</dbReference>
<proteinExistence type="predicted"/>
<dbReference type="AlphaFoldDB" id="A0AAV9HLF8"/>
<name>A0AAV9HLF8_9PEZI</name>
<dbReference type="GO" id="GO:0008270">
    <property type="term" value="F:zinc ion binding"/>
    <property type="evidence" value="ECO:0007669"/>
    <property type="project" value="InterPro"/>
</dbReference>
<dbReference type="Pfam" id="PF11951">
    <property type="entry name" value="Fungal_trans_2"/>
    <property type="match status" value="1"/>
</dbReference>
<sequence length="543" mass="60449">MEHGITQDMDFWARELAVVGSNGRPEGEEEGRRSGNGAGGGEEGPHSSWSDSGLGGCGSSSVSTTRTTISPPPVLETFGSSGFRTLTPPHPPPLPPPQQQHHQQQQQQKQQHDVLMNDTTETLVVQQGGNNNNNDKNNDTVKRRRKPIPRKGHTKSRKGCLSCKARKVKCQESRPECDNCLRIGLVCEYPKNVMDREVRSEMGTEMESGVGMGKGGELAVVRMDSQIQQGNMLSSSPTMFSRDDMRFFHHFLITAYPPLPFRGQKVWTDVAALSHQYDYLMHAMLGLGASHLDLYGGNCSSLALSHRVRAIQLLNAELTKPFTSAAEWDARFATMFALAFQANCMPEGMTEFISMTRGCHIIVGTAVPEYSADSIFRTFAAEGYMSTVRKQMGPGPPGNELNEEQEKLLDDFLLSLRGLAPLCRSGFELRFLVGMERIARRAKFWAAKAFAETAGQYGLLFGAKNEEFIAFTDPNNYSAQLLAIHFLLVEFALGHFTLGSMGTRFSYRKKAMAAWMEKLTAVLPEDYKKYAEWPMGYVRMWTR</sequence>
<dbReference type="PRINTS" id="PR00755">
    <property type="entry name" value="AFLATOXINBRP"/>
</dbReference>
<evidence type="ECO:0000256" key="2">
    <source>
        <dbReference type="SAM" id="MobiDB-lite"/>
    </source>
</evidence>
<gene>
    <name evidence="4" type="ORF">QBC42DRAFT_269899</name>
</gene>
<dbReference type="PANTHER" id="PTHR47657:SF7">
    <property type="entry name" value="STEROL REGULATORY ELEMENT-BINDING PROTEIN ECM22"/>
    <property type="match status" value="1"/>
</dbReference>
<feature type="compositionally biased region" description="Low complexity" evidence="2">
    <location>
        <begin position="59"/>
        <end position="69"/>
    </location>
</feature>
<accession>A0AAV9HLF8</accession>
<feature type="compositionally biased region" description="Basic residues" evidence="2">
    <location>
        <begin position="142"/>
        <end position="157"/>
    </location>
</feature>